<sequence length="270" mass="30189">MQRFFTYAGYSYQIDVQGAGSPTWVFFHGFLGTGQDFTSIRPRGTSYSITLYGFRPTDSVVPATGFMADRQVEALQTLVAQLSREPVNIVGYSMGARLALCFALTAPQLVHHLILESGTAGIQDSTARRQRQQSDAHQAALIEHQGLASFVTNWEQLPLFQSQRAVSKSQQHHMHQMRCAHQPDNMANSLRYFGTGTMPNHWPHLSQLQPETTIITGELDQKFTRLGRSLTNTIPRATQLVYPATGHNVHFERPRAYTQALNQLGKGDSE</sequence>
<dbReference type="PANTHER" id="PTHR42916">
    <property type="entry name" value="2-SUCCINYL-5-ENOLPYRUVYL-6-HYDROXY-3-CYCLOHEXENE-1-CARBOXYLATE SYNTHASE"/>
    <property type="match status" value="1"/>
</dbReference>
<dbReference type="InterPro" id="IPR000073">
    <property type="entry name" value="AB_hydrolase_1"/>
</dbReference>
<gene>
    <name evidence="5" type="primary">menH</name>
    <name evidence="5" type="ORF">M3M35_04415</name>
</gene>
<dbReference type="Pfam" id="PF00561">
    <property type="entry name" value="Abhydrolase_1"/>
    <property type="match status" value="1"/>
</dbReference>
<evidence type="ECO:0000256" key="1">
    <source>
        <dbReference type="ARBA" id="ARBA00022428"/>
    </source>
</evidence>
<dbReference type="RefSeq" id="WP_252749472.1">
    <property type="nucleotide sequence ID" value="NZ_CP097116.1"/>
</dbReference>
<protein>
    <recommendedName>
        <fullName evidence="3">2-succinyl-6-hydroxy-2,4-cyclohexadiene-1-carboxylate synthase</fullName>
        <ecNumber evidence="3">4.2.99.20</ecNumber>
    </recommendedName>
</protein>
<dbReference type="InterPro" id="IPR022485">
    <property type="entry name" value="SHCHC_synthase_MenH"/>
</dbReference>
<dbReference type="EC" id="4.2.99.20" evidence="3"/>
<organism evidence="5 6">
    <name type="scientific">Fructilactobacillus myrtifloralis</name>
    <dbReference type="NCBI Taxonomy" id="2940301"/>
    <lineage>
        <taxon>Bacteria</taxon>
        <taxon>Bacillati</taxon>
        <taxon>Bacillota</taxon>
        <taxon>Bacilli</taxon>
        <taxon>Lactobacillales</taxon>
        <taxon>Lactobacillaceae</taxon>
        <taxon>Fructilactobacillus</taxon>
    </lineage>
</organism>
<accession>A0ABY5BLL7</accession>
<dbReference type="InterPro" id="IPR029058">
    <property type="entry name" value="AB_hydrolase_fold"/>
</dbReference>
<reference evidence="5" key="1">
    <citation type="submission" date="2022-05" db="EMBL/GenBank/DDBJ databases">
        <authorList>
            <person name="Oliphant S.A."/>
            <person name="Watson-Haigh N.S."/>
            <person name="Sumby K.M."/>
            <person name="Gardner J.M."/>
            <person name="Jiranek V."/>
        </authorList>
    </citation>
    <scope>NUCLEOTIDE SEQUENCE</scope>
    <source>
        <strain evidence="5">KI16_H9</strain>
    </source>
</reference>
<name>A0ABY5BLL7_9LACO</name>
<evidence type="ECO:0000259" key="4">
    <source>
        <dbReference type="Pfam" id="PF00561"/>
    </source>
</evidence>
<dbReference type="GO" id="GO:0070205">
    <property type="term" value="F:2-succinyl-6-hydroxy-2,4-cyclohexadiene-1-carboxylate synthase activity"/>
    <property type="evidence" value="ECO:0007669"/>
    <property type="project" value="UniProtKB-EC"/>
</dbReference>
<dbReference type="Gene3D" id="3.40.50.1820">
    <property type="entry name" value="alpha/beta hydrolase"/>
    <property type="match status" value="1"/>
</dbReference>
<keyword evidence="1" id="KW-0474">Menaquinone biosynthesis</keyword>
<evidence type="ECO:0000313" key="5">
    <source>
        <dbReference type="EMBL" id="USS84569.1"/>
    </source>
</evidence>
<evidence type="ECO:0000256" key="2">
    <source>
        <dbReference type="ARBA" id="ARBA00023239"/>
    </source>
</evidence>
<dbReference type="NCBIfam" id="TIGR03695">
    <property type="entry name" value="menH_SHCHC"/>
    <property type="match status" value="1"/>
</dbReference>
<keyword evidence="2 5" id="KW-0456">Lyase</keyword>
<feature type="domain" description="AB hydrolase-1" evidence="4">
    <location>
        <begin position="59"/>
        <end position="254"/>
    </location>
</feature>
<evidence type="ECO:0000256" key="3">
    <source>
        <dbReference type="NCBIfam" id="TIGR03695"/>
    </source>
</evidence>
<keyword evidence="6" id="KW-1185">Reference proteome</keyword>
<dbReference type="EMBL" id="CP097116">
    <property type="protein sequence ID" value="USS84569.1"/>
    <property type="molecule type" value="Genomic_DNA"/>
</dbReference>
<proteinExistence type="predicted"/>
<dbReference type="Proteomes" id="UP001056707">
    <property type="component" value="Chromosome"/>
</dbReference>
<dbReference type="SUPFAM" id="SSF53474">
    <property type="entry name" value="alpha/beta-Hydrolases"/>
    <property type="match status" value="1"/>
</dbReference>
<evidence type="ECO:0000313" key="6">
    <source>
        <dbReference type="Proteomes" id="UP001056707"/>
    </source>
</evidence>
<dbReference type="PANTHER" id="PTHR42916:SF1">
    <property type="entry name" value="PROTEIN PHYLLO, CHLOROPLASTIC"/>
    <property type="match status" value="1"/>
</dbReference>